<protein>
    <submittedName>
        <fullName evidence="1">Deoxyribodipyrimidine photolyase-like uncharacterized protein</fullName>
    </submittedName>
</protein>
<comment type="caution">
    <text evidence="1">The sequence shown here is derived from an EMBL/GenBank/DDBJ whole genome shotgun (WGS) entry which is preliminary data.</text>
</comment>
<dbReference type="Pfam" id="PF04244">
    <property type="entry name" value="DPRP"/>
    <property type="match status" value="1"/>
</dbReference>
<gene>
    <name evidence="1" type="ORF">BKA08_003447</name>
</gene>
<dbReference type="EMBL" id="JACCBE010000001">
    <property type="protein sequence ID" value="NYD59209.1"/>
    <property type="molecule type" value="Genomic_DNA"/>
</dbReference>
<accession>A0A7Y9F448</accession>
<organism evidence="1 2">
    <name type="scientific">Nocardioides marinisabuli</name>
    <dbReference type="NCBI Taxonomy" id="419476"/>
    <lineage>
        <taxon>Bacteria</taxon>
        <taxon>Bacillati</taxon>
        <taxon>Actinomycetota</taxon>
        <taxon>Actinomycetes</taxon>
        <taxon>Propionibacteriales</taxon>
        <taxon>Nocardioidaceae</taxon>
        <taxon>Nocardioides</taxon>
    </lineage>
</organism>
<dbReference type="Gene3D" id="3.40.50.620">
    <property type="entry name" value="HUPs"/>
    <property type="match status" value="1"/>
</dbReference>
<reference evidence="1 2" key="1">
    <citation type="submission" date="2020-07" db="EMBL/GenBank/DDBJ databases">
        <title>Sequencing the genomes of 1000 actinobacteria strains.</title>
        <authorList>
            <person name="Klenk H.-P."/>
        </authorList>
    </citation>
    <scope>NUCLEOTIDE SEQUENCE [LARGE SCALE GENOMIC DNA]</scope>
    <source>
        <strain evidence="1 2">DSM 18965</strain>
    </source>
</reference>
<dbReference type="Proteomes" id="UP000516957">
    <property type="component" value="Unassembled WGS sequence"/>
</dbReference>
<keyword evidence="1" id="KW-0456">Lyase</keyword>
<name>A0A7Y9F448_9ACTN</name>
<dbReference type="InterPro" id="IPR052551">
    <property type="entry name" value="UV-DNA_repair_photolyase"/>
</dbReference>
<dbReference type="PANTHER" id="PTHR38657:SF1">
    <property type="entry name" value="SLR1343 PROTEIN"/>
    <property type="match status" value="1"/>
</dbReference>
<dbReference type="RefSeq" id="WP_179616694.1">
    <property type="nucleotide sequence ID" value="NZ_CP059163.1"/>
</dbReference>
<dbReference type="InterPro" id="IPR014729">
    <property type="entry name" value="Rossmann-like_a/b/a_fold"/>
</dbReference>
<keyword evidence="2" id="KW-1185">Reference proteome</keyword>
<dbReference type="GO" id="GO:0016829">
    <property type="term" value="F:lyase activity"/>
    <property type="evidence" value="ECO:0007669"/>
    <property type="project" value="UniProtKB-KW"/>
</dbReference>
<proteinExistence type="predicted"/>
<sequence length="140" mass="15828">MPSTAHVRLVLPHQLFVEHLEAPSGTVFVLVEHDLLFRQYRFHTHKLVLHRASMRRFADRLHEAGFTVEQVDTDGRTTSRRALATLVERLAPQQVTAYDVVDDWLSRDLTAALADGGYALRPEDVLGLGSRRVGSWSGDR</sequence>
<dbReference type="AlphaFoldDB" id="A0A7Y9F448"/>
<dbReference type="InterPro" id="IPR007357">
    <property type="entry name" value="PhrB-like"/>
</dbReference>
<dbReference type="PANTHER" id="PTHR38657">
    <property type="entry name" value="SLR1343 PROTEIN"/>
    <property type="match status" value="1"/>
</dbReference>
<evidence type="ECO:0000313" key="1">
    <source>
        <dbReference type="EMBL" id="NYD59209.1"/>
    </source>
</evidence>
<evidence type="ECO:0000313" key="2">
    <source>
        <dbReference type="Proteomes" id="UP000516957"/>
    </source>
</evidence>